<accession>A0A699XFZ4</accession>
<organism evidence="1">
    <name type="scientific">Tanacetum cinerariifolium</name>
    <name type="common">Dalmatian daisy</name>
    <name type="synonym">Chrysanthemum cinerariifolium</name>
    <dbReference type="NCBI Taxonomy" id="118510"/>
    <lineage>
        <taxon>Eukaryota</taxon>
        <taxon>Viridiplantae</taxon>
        <taxon>Streptophyta</taxon>
        <taxon>Embryophyta</taxon>
        <taxon>Tracheophyta</taxon>
        <taxon>Spermatophyta</taxon>
        <taxon>Magnoliopsida</taxon>
        <taxon>eudicotyledons</taxon>
        <taxon>Gunneridae</taxon>
        <taxon>Pentapetalae</taxon>
        <taxon>asterids</taxon>
        <taxon>campanulids</taxon>
        <taxon>Asterales</taxon>
        <taxon>Asteraceae</taxon>
        <taxon>Asteroideae</taxon>
        <taxon>Anthemideae</taxon>
        <taxon>Anthemidinae</taxon>
        <taxon>Tanacetum</taxon>
    </lineage>
</organism>
<name>A0A699XFZ4_TANCI</name>
<evidence type="ECO:0000313" key="1">
    <source>
        <dbReference type="EMBL" id="GFD58629.1"/>
    </source>
</evidence>
<protein>
    <submittedName>
        <fullName evidence="1">Uncharacterized protein</fullName>
    </submittedName>
</protein>
<dbReference type="AlphaFoldDB" id="A0A699XFZ4"/>
<gene>
    <name evidence="1" type="ORF">Tci_930598</name>
</gene>
<comment type="caution">
    <text evidence="1">The sequence shown here is derived from an EMBL/GenBank/DDBJ whole genome shotgun (WGS) entry which is preliminary data.</text>
</comment>
<sequence length="41" mass="4356">AGVRKRPARHCGVPLPQRAWQQFAGEQVEEVAGHCEGATGA</sequence>
<reference evidence="1" key="1">
    <citation type="journal article" date="2019" name="Sci. Rep.">
        <title>Draft genome of Tanacetum cinerariifolium, the natural source of mosquito coil.</title>
        <authorList>
            <person name="Yamashiro T."/>
            <person name="Shiraishi A."/>
            <person name="Satake H."/>
            <person name="Nakayama K."/>
        </authorList>
    </citation>
    <scope>NUCLEOTIDE SEQUENCE</scope>
</reference>
<proteinExistence type="predicted"/>
<feature type="non-terminal residue" evidence="1">
    <location>
        <position position="1"/>
    </location>
</feature>
<dbReference type="EMBL" id="BKCJ011855339">
    <property type="protein sequence ID" value="GFD58629.1"/>
    <property type="molecule type" value="Genomic_DNA"/>
</dbReference>